<reference evidence="11" key="3">
    <citation type="submission" date="2018-08" db="UniProtKB">
        <authorList>
            <consortium name="EnsemblPlants"/>
        </authorList>
    </citation>
    <scope>IDENTIFICATION</scope>
    <source>
        <strain evidence="11">cv. Bd21</strain>
    </source>
</reference>
<evidence type="ECO:0000256" key="1">
    <source>
        <dbReference type="ARBA" id="ARBA00022692"/>
    </source>
</evidence>
<dbReference type="FunFam" id="2.70.150.10:FF:000054">
    <property type="entry name" value="Phospholipid-transporting ATPase"/>
    <property type="match status" value="1"/>
</dbReference>
<keyword evidence="6 7" id="KW-0460">Magnesium</keyword>
<feature type="transmembrane region" description="Helical" evidence="7">
    <location>
        <begin position="391"/>
        <end position="412"/>
    </location>
</feature>
<dbReference type="InterPro" id="IPR001757">
    <property type="entry name" value="P_typ_ATPase"/>
</dbReference>
<dbReference type="Gene3D" id="2.70.150.10">
    <property type="entry name" value="Calcium-transporting ATPase, cytoplasmic transduction domain A"/>
    <property type="match status" value="1"/>
</dbReference>
<comment type="similarity">
    <text evidence="7">Belongs to the cation transport ATPase (P-type) (TC 3.A.3) family. Type IV subfamily.</text>
</comment>
<evidence type="ECO:0000256" key="3">
    <source>
        <dbReference type="ARBA" id="ARBA00023136"/>
    </source>
</evidence>
<dbReference type="InterPro" id="IPR006539">
    <property type="entry name" value="P-type_ATPase_IV"/>
</dbReference>
<comment type="caution">
    <text evidence="7">Lacks conserved residue(s) required for the propagation of feature annotation.</text>
</comment>
<dbReference type="SUPFAM" id="SSF56784">
    <property type="entry name" value="HAD-like"/>
    <property type="match status" value="1"/>
</dbReference>
<feature type="binding site" evidence="5">
    <location>
        <position position="518"/>
    </location>
    <ligand>
        <name>ATP</name>
        <dbReference type="ChEBI" id="CHEBI:30616"/>
    </ligand>
</feature>
<feature type="active site" description="4-aspartylphosphate intermediate" evidence="4">
    <location>
        <position position="518"/>
    </location>
</feature>
<feature type="transmembrane region" description="Helical" evidence="7">
    <location>
        <begin position="449"/>
        <end position="470"/>
    </location>
</feature>
<dbReference type="GO" id="GO:0140326">
    <property type="term" value="F:ATPase-coupled intramembrane lipid transporter activity"/>
    <property type="evidence" value="ECO:0007669"/>
    <property type="project" value="UniProtKB-EC"/>
</dbReference>
<keyword evidence="2 7" id="KW-1133">Transmembrane helix</keyword>
<dbReference type="PANTHER" id="PTHR24092">
    <property type="entry name" value="PROBABLE PHOSPHOLIPID-TRANSPORTING ATPASE"/>
    <property type="match status" value="1"/>
</dbReference>
<protein>
    <recommendedName>
        <fullName evidence="7">Phospholipid-transporting ATPase</fullName>
        <ecNumber evidence="7">7.6.2.1</ecNumber>
    </recommendedName>
</protein>
<dbReference type="GO" id="GO:0005524">
    <property type="term" value="F:ATP binding"/>
    <property type="evidence" value="ECO:0007669"/>
    <property type="project" value="UniProtKB-UniRule"/>
</dbReference>
<dbReference type="Proteomes" id="UP000008810">
    <property type="component" value="Chromosome 1"/>
</dbReference>
<feature type="compositionally biased region" description="Low complexity" evidence="8">
    <location>
        <begin position="87"/>
        <end position="113"/>
    </location>
</feature>
<dbReference type="GO" id="GO:0016887">
    <property type="term" value="F:ATP hydrolysis activity"/>
    <property type="evidence" value="ECO:0007669"/>
    <property type="project" value="InterPro"/>
</dbReference>
<feature type="binding site" evidence="5">
    <location>
        <position position="519"/>
    </location>
    <ligand>
        <name>ATP</name>
        <dbReference type="ChEBI" id="CHEBI:30616"/>
    </ligand>
</feature>
<dbReference type="InParanoid" id="A0A2K2DT85"/>
<dbReference type="EnsemblPlants" id="PNT77491">
    <property type="protein sequence ID" value="PNT77491"/>
    <property type="gene ID" value="BRADI_1g63660v3"/>
</dbReference>
<evidence type="ECO:0000256" key="6">
    <source>
        <dbReference type="PIRSR" id="PIRSR606539-3"/>
    </source>
</evidence>
<feature type="compositionally biased region" description="Polar residues" evidence="8">
    <location>
        <begin position="38"/>
        <end position="51"/>
    </location>
</feature>
<evidence type="ECO:0000259" key="9">
    <source>
        <dbReference type="Pfam" id="PF16209"/>
    </source>
</evidence>
<dbReference type="GO" id="GO:0015914">
    <property type="term" value="P:phospholipid transport"/>
    <property type="evidence" value="ECO:0007669"/>
    <property type="project" value="InterPro"/>
</dbReference>
<dbReference type="STRING" id="15368.A0A2K2DT85"/>
<evidence type="ECO:0000256" key="4">
    <source>
        <dbReference type="PIRSR" id="PIRSR606539-1"/>
    </source>
</evidence>
<evidence type="ECO:0000313" key="11">
    <source>
        <dbReference type="EnsemblPlants" id="PNT77491"/>
    </source>
</evidence>
<dbReference type="EC" id="7.6.2.1" evidence="7"/>
<feature type="domain" description="P-type ATPase N-terminal" evidence="9">
    <location>
        <begin position="125"/>
        <end position="192"/>
    </location>
</feature>
<comment type="catalytic activity">
    <reaction evidence="7">
        <text>ATP + H2O + phospholipidSide 1 = ADP + phosphate + phospholipidSide 2.</text>
        <dbReference type="EC" id="7.6.2.1"/>
    </reaction>
</comment>
<feature type="region of interest" description="Disordered" evidence="8">
    <location>
        <begin position="1"/>
        <end position="51"/>
    </location>
</feature>
<evidence type="ECO:0000313" key="10">
    <source>
        <dbReference type="EMBL" id="PNT77491.1"/>
    </source>
</evidence>
<dbReference type="InterPro" id="IPR032631">
    <property type="entry name" value="P-type_ATPase_N"/>
</dbReference>
<keyword evidence="1 7" id="KW-0812">Transmembrane</keyword>
<dbReference type="InterPro" id="IPR023298">
    <property type="entry name" value="ATPase_P-typ_TM_dom_sf"/>
</dbReference>
<dbReference type="GO" id="GO:0016020">
    <property type="term" value="C:membrane"/>
    <property type="evidence" value="ECO:0007669"/>
    <property type="project" value="UniProtKB-SubCell"/>
</dbReference>
<reference evidence="10" key="2">
    <citation type="submission" date="2017-06" db="EMBL/GenBank/DDBJ databases">
        <title>WGS assembly of Brachypodium distachyon.</title>
        <authorList>
            <consortium name="The International Brachypodium Initiative"/>
            <person name="Lucas S."/>
            <person name="Harmon-Smith M."/>
            <person name="Lail K."/>
            <person name="Tice H."/>
            <person name="Grimwood J."/>
            <person name="Bruce D."/>
            <person name="Barry K."/>
            <person name="Shu S."/>
            <person name="Lindquist E."/>
            <person name="Wang M."/>
            <person name="Pitluck S."/>
            <person name="Vogel J.P."/>
            <person name="Garvin D.F."/>
            <person name="Mockler T.C."/>
            <person name="Schmutz J."/>
            <person name="Rokhsar D."/>
            <person name="Bevan M.W."/>
        </authorList>
    </citation>
    <scope>NUCLEOTIDE SEQUENCE</scope>
    <source>
        <strain evidence="10">Bd21</strain>
    </source>
</reference>
<accession>A0A2K2DT85</accession>
<feature type="transmembrane region" description="Helical" evidence="7">
    <location>
        <begin position="190"/>
        <end position="209"/>
    </location>
</feature>
<dbReference type="PANTHER" id="PTHR24092:SF181">
    <property type="entry name" value="PHOSPHOLIPID-TRANSPORTING ATPASE"/>
    <property type="match status" value="1"/>
</dbReference>
<comment type="subcellular location">
    <subcellularLocation>
        <location evidence="7">Membrane</location>
        <topology evidence="7">Multi-pass membrane protein</topology>
    </subcellularLocation>
</comment>
<proteinExistence type="inferred from homology"/>
<feature type="binding site" evidence="6">
    <location>
        <position position="520"/>
    </location>
    <ligand>
        <name>Mg(2+)</name>
        <dbReference type="ChEBI" id="CHEBI:18420"/>
    </ligand>
</feature>
<evidence type="ECO:0000256" key="8">
    <source>
        <dbReference type="SAM" id="MobiDB-lite"/>
    </source>
</evidence>
<evidence type="ECO:0000256" key="2">
    <source>
        <dbReference type="ARBA" id="ARBA00022989"/>
    </source>
</evidence>
<dbReference type="InterPro" id="IPR018303">
    <property type="entry name" value="ATPase_P-typ_P_site"/>
</dbReference>
<organism evidence="10">
    <name type="scientific">Brachypodium distachyon</name>
    <name type="common">Purple false brome</name>
    <name type="synonym">Trachynia distachya</name>
    <dbReference type="NCBI Taxonomy" id="15368"/>
    <lineage>
        <taxon>Eukaryota</taxon>
        <taxon>Viridiplantae</taxon>
        <taxon>Streptophyta</taxon>
        <taxon>Embryophyta</taxon>
        <taxon>Tracheophyta</taxon>
        <taxon>Spermatophyta</taxon>
        <taxon>Magnoliopsida</taxon>
        <taxon>Liliopsida</taxon>
        <taxon>Poales</taxon>
        <taxon>Poaceae</taxon>
        <taxon>BOP clade</taxon>
        <taxon>Pooideae</taxon>
        <taxon>Stipodae</taxon>
        <taxon>Brachypodieae</taxon>
        <taxon>Brachypodium</taxon>
    </lineage>
</organism>
<dbReference type="AlphaFoldDB" id="A0A2K2DT85"/>
<dbReference type="PROSITE" id="PS00154">
    <property type="entry name" value="ATPASE_E1_E2"/>
    <property type="match status" value="1"/>
</dbReference>
<evidence type="ECO:0000313" key="12">
    <source>
        <dbReference type="Proteomes" id="UP000008810"/>
    </source>
</evidence>
<dbReference type="InterPro" id="IPR036412">
    <property type="entry name" value="HAD-like_sf"/>
</dbReference>
<evidence type="ECO:0000256" key="5">
    <source>
        <dbReference type="PIRSR" id="PIRSR606539-2"/>
    </source>
</evidence>
<dbReference type="OrthoDB" id="377733at2759"/>
<feature type="binding site" evidence="5">
    <location>
        <position position="625"/>
    </location>
    <ligand>
        <name>ATP</name>
        <dbReference type="ChEBI" id="CHEBI:30616"/>
    </ligand>
</feature>
<dbReference type="NCBIfam" id="TIGR01652">
    <property type="entry name" value="ATPase-Plipid"/>
    <property type="match status" value="1"/>
</dbReference>
<dbReference type="Gramene" id="PNT77491">
    <property type="protein sequence ID" value="PNT77491"/>
    <property type="gene ID" value="BRADI_1g63660v3"/>
</dbReference>
<dbReference type="GO" id="GO:0000287">
    <property type="term" value="F:magnesium ion binding"/>
    <property type="evidence" value="ECO:0007669"/>
    <property type="project" value="UniProtKB-UniRule"/>
</dbReference>
<keyword evidence="6" id="KW-0479">Metal-binding</keyword>
<dbReference type="EMBL" id="CM000880">
    <property type="protein sequence ID" value="PNT77491.1"/>
    <property type="molecule type" value="Genomic_DNA"/>
</dbReference>
<keyword evidence="5 7" id="KW-0067">ATP-binding</keyword>
<dbReference type="SUPFAM" id="SSF81653">
    <property type="entry name" value="Calcium ATPase, transduction domain A"/>
    <property type="match status" value="1"/>
</dbReference>
<keyword evidence="5 7" id="KW-0547">Nucleotide-binding</keyword>
<reference evidence="10 11" key="1">
    <citation type="journal article" date="2010" name="Nature">
        <title>Genome sequencing and analysis of the model grass Brachypodium distachyon.</title>
        <authorList>
            <consortium name="International Brachypodium Initiative"/>
        </authorList>
    </citation>
    <scope>NUCLEOTIDE SEQUENCE [LARGE SCALE GENOMIC DNA]</scope>
    <source>
        <strain evidence="10 11">Bd21</strain>
    </source>
</reference>
<feature type="non-terminal residue" evidence="10">
    <location>
        <position position="656"/>
    </location>
</feature>
<sequence>MRPDRPFLPPPHPSLPQATAADMELPARLPSPILKHSPSASAMTSRSLRDTSSVTFAADSIRSRSSKPEFISTSPYSSFESESFRTARTSRPSASVVSRSSTRRSASERAGGSQRDLRDEDARFVYINDEPRTNAPPATFPDNSVHTTKYSVLTFLPRNLYEQFHRVAYVYFLILAALNQVPQLGVFSPAASVMPLAIVLSVTAVKDAYEDWRRHRSDKKENNRTACVLDPADGVFRPKRWKEMQAGDVVRVVADETMPCDMVLLSTSDPTGVAYVQTINLDGESNLKTRYAKQETMLRTTPPEALAGAVIKCEKPNRNIYGFLATVDLDGRRAVSLGTSNIMLRGCELKNTAWAIGVAVYTGRDTKVMLNSSGAPSKRSRLDMHMNRETIALAVILVILCSVVSLLAGIWLGDHDDMLGVIPFFRKYDYSNDRQGVGKYNWYGTGAQVAFTFMSAVMLFQVMIPIALFISMEIVRVGQAYFMVQDKHMFDQQRQARFQCRALNINEDLGQIKYVFSDKTGTLTENRMEFRCASVHGRDFSDTDGGQEDGHAVLADGVVLRPKTAVKTDEKLLAMLKDGTGAKAGRARDFFLALATCNTIVPIVQDAADDPAAKLVEYQGESPDEQALVYAAAAYGHTLVERTSGHIIVHVFGTRQ</sequence>
<feature type="binding site" evidence="6">
    <location>
        <position position="518"/>
    </location>
    <ligand>
        <name>Mg(2+)</name>
        <dbReference type="ChEBI" id="CHEBI:18420"/>
    </ligand>
</feature>
<comment type="cofactor">
    <cofactor evidence="6">
        <name>Mg(2+)</name>
        <dbReference type="ChEBI" id="CHEBI:18420"/>
    </cofactor>
</comment>
<feature type="region of interest" description="Disordered" evidence="8">
    <location>
        <begin position="81"/>
        <end position="116"/>
    </location>
</feature>
<dbReference type="InterPro" id="IPR008250">
    <property type="entry name" value="ATPase_P-typ_transduc_dom_A_sf"/>
</dbReference>
<dbReference type="Pfam" id="PF16209">
    <property type="entry name" value="PhoLip_ATPase_N"/>
    <property type="match status" value="1"/>
</dbReference>
<keyword evidence="12" id="KW-1185">Reference proteome</keyword>
<dbReference type="SUPFAM" id="SSF81665">
    <property type="entry name" value="Calcium ATPase, transmembrane domain M"/>
    <property type="match status" value="1"/>
</dbReference>
<evidence type="ECO:0000256" key="7">
    <source>
        <dbReference type="RuleBase" id="RU362033"/>
    </source>
</evidence>
<gene>
    <name evidence="10" type="ORF">BRADI_1g63660v3</name>
</gene>
<dbReference type="NCBIfam" id="TIGR01494">
    <property type="entry name" value="ATPase_P-type"/>
    <property type="match status" value="1"/>
</dbReference>
<keyword evidence="3 7" id="KW-0472">Membrane</keyword>
<feature type="binding site" evidence="5">
    <location>
        <position position="520"/>
    </location>
    <ligand>
        <name>ATP</name>
        <dbReference type="ChEBI" id="CHEBI:30616"/>
    </ligand>
</feature>
<name>A0A2K2DT85_BRADI</name>
<keyword evidence="7" id="KW-1278">Translocase</keyword>
<feature type="compositionally biased region" description="Pro residues" evidence="8">
    <location>
        <begin position="1"/>
        <end position="14"/>
    </location>
</feature>